<dbReference type="Gene3D" id="3.30.565.10">
    <property type="entry name" value="Histidine kinase-like ATPase, C-terminal domain"/>
    <property type="match status" value="1"/>
</dbReference>
<keyword evidence="9" id="KW-0418">Kinase</keyword>
<keyword evidence="5" id="KW-1003">Cell membrane</keyword>
<dbReference type="InterPro" id="IPR003018">
    <property type="entry name" value="GAF"/>
</dbReference>
<dbReference type="SMART" id="SM00065">
    <property type="entry name" value="GAF"/>
    <property type="match status" value="1"/>
</dbReference>
<dbReference type="SMART" id="SM00448">
    <property type="entry name" value="REC"/>
    <property type="match status" value="1"/>
</dbReference>
<evidence type="ECO:0000256" key="4">
    <source>
        <dbReference type="ARBA" id="ARBA00012438"/>
    </source>
</evidence>
<dbReference type="SMART" id="SM00388">
    <property type="entry name" value="HisKA"/>
    <property type="match status" value="1"/>
</dbReference>
<comment type="subcellular location">
    <subcellularLocation>
        <location evidence="2">Cell membrane</location>
    </subcellularLocation>
</comment>
<evidence type="ECO:0000256" key="13">
    <source>
        <dbReference type="PROSITE-ProRule" id="PRU00169"/>
    </source>
</evidence>
<feature type="compositionally biased region" description="Low complexity" evidence="15">
    <location>
        <begin position="93"/>
        <end position="104"/>
    </location>
</feature>
<dbReference type="CDD" id="cd00082">
    <property type="entry name" value="HisKA"/>
    <property type="match status" value="1"/>
</dbReference>
<comment type="caution">
    <text evidence="13">Lacks conserved residue(s) required for the propagation of feature annotation.</text>
</comment>
<accession>A0A9E8ZDW3</accession>
<dbReference type="InterPro" id="IPR005467">
    <property type="entry name" value="His_kinase_dom"/>
</dbReference>
<evidence type="ECO:0000259" key="17">
    <source>
        <dbReference type="PROSITE" id="PS50109"/>
    </source>
</evidence>
<evidence type="ECO:0000256" key="3">
    <source>
        <dbReference type="ARBA" id="ARBA00006402"/>
    </source>
</evidence>
<dbReference type="Gene3D" id="3.30.450.40">
    <property type="match status" value="1"/>
</dbReference>
<dbReference type="SUPFAM" id="SSF55874">
    <property type="entry name" value="ATPase domain of HSP90 chaperone/DNA topoisomerase II/histidine kinase"/>
    <property type="match status" value="1"/>
</dbReference>
<dbReference type="PROSITE" id="PS50046">
    <property type="entry name" value="PHYTOCHROME_2"/>
    <property type="match status" value="1"/>
</dbReference>
<feature type="domain" description="Phytochrome chromophore attachment site" evidence="16">
    <location>
        <begin position="228"/>
        <end position="389"/>
    </location>
</feature>
<dbReference type="Proteomes" id="UP001163152">
    <property type="component" value="Chromosome"/>
</dbReference>
<dbReference type="EC" id="2.7.13.3" evidence="4"/>
<evidence type="ECO:0000256" key="1">
    <source>
        <dbReference type="ARBA" id="ARBA00000085"/>
    </source>
</evidence>
<organism evidence="19 20">
    <name type="scientific">Thermocoleostomius sinensis A174</name>
    <dbReference type="NCBI Taxonomy" id="2016057"/>
    <lineage>
        <taxon>Bacteria</taxon>
        <taxon>Bacillati</taxon>
        <taxon>Cyanobacteriota</taxon>
        <taxon>Cyanophyceae</taxon>
        <taxon>Oculatellales</taxon>
        <taxon>Oculatellaceae</taxon>
        <taxon>Thermocoleostomius</taxon>
    </lineage>
</organism>
<evidence type="ECO:0000259" key="16">
    <source>
        <dbReference type="PROSITE" id="PS50046"/>
    </source>
</evidence>
<dbReference type="CDD" id="cd16922">
    <property type="entry name" value="HATPase_EvgS-ArcB-TorS-like"/>
    <property type="match status" value="1"/>
</dbReference>
<dbReference type="KEGG" id="tsin:OXH18_05930"/>
<dbReference type="InterPro" id="IPR003661">
    <property type="entry name" value="HisK_dim/P_dom"/>
</dbReference>
<evidence type="ECO:0000256" key="8">
    <source>
        <dbReference type="ARBA" id="ARBA00022741"/>
    </source>
</evidence>
<comment type="similarity">
    <text evidence="3">In the N-terminal section; belongs to the phytochrome family.</text>
</comment>
<dbReference type="GO" id="GO:0005524">
    <property type="term" value="F:ATP binding"/>
    <property type="evidence" value="ECO:0007669"/>
    <property type="project" value="UniProtKB-KW"/>
</dbReference>
<feature type="coiled-coil region" evidence="14">
    <location>
        <begin position="393"/>
        <end position="420"/>
    </location>
</feature>
<dbReference type="PROSITE" id="PS50109">
    <property type="entry name" value="HIS_KIN"/>
    <property type="match status" value="1"/>
</dbReference>
<dbReference type="SMART" id="SM00387">
    <property type="entry name" value="HATPase_c"/>
    <property type="match status" value="1"/>
</dbReference>
<evidence type="ECO:0000256" key="15">
    <source>
        <dbReference type="SAM" id="MobiDB-lite"/>
    </source>
</evidence>
<feature type="domain" description="Response regulatory" evidence="18">
    <location>
        <begin position="684"/>
        <end position="799"/>
    </location>
</feature>
<keyword evidence="6" id="KW-0597">Phosphoprotein</keyword>
<dbReference type="InterPro" id="IPR001789">
    <property type="entry name" value="Sig_transdc_resp-reg_receiver"/>
</dbReference>
<keyword evidence="11" id="KW-0902">Two-component regulatory system</keyword>
<dbReference type="PANTHER" id="PTHR43047">
    <property type="entry name" value="TWO-COMPONENT HISTIDINE PROTEIN KINASE"/>
    <property type="match status" value="1"/>
</dbReference>
<keyword evidence="10 19" id="KW-0067">ATP-binding</keyword>
<reference evidence="19" key="1">
    <citation type="submission" date="2022-12" db="EMBL/GenBank/DDBJ databases">
        <title>Polyphasic identification of a Novel Hot-Spring Cyanobacterium Ocullathermofonsia sinensis gen nov. sp. nov. and Genomic Insights on its Adaptations to the Thermal Habitat.</title>
        <authorList>
            <person name="Daroch M."/>
            <person name="Tang J."/>
            <person name="Jiang Y."/>
        </authorList>
    </citation>
    <scope>NUCLEOTIDE SEQUENCE</scope>
    <source>
        <strain evidence="19">PKUAC-SCTA174</strain>
    </source>
</reference>
<dbReference type="SUPFAM" id="SSF47384">
    <property type="entry name" value="Homodimeric domain of signal transducing histidine kinase"/>
    <property type="match status" value="1"/>
</dbReference>
<dbReference type="InterPro" id="IPR004358">
    <property type="entry name" value="Sig_transdc_His_kin-like_C"/>
</dbReference>
<keyword evidence="8" id="KW-0547">Nucleotide-binding</keyword>
<dbReference type="EMBL" id="CP113797">
    <property type="protein sequence ID" value="WAL61525.1"/>
    <property type="molecule type" value="Genomic_DNA"/>
</dbReference>
<evidence type="ECO:0000256" key="7">
    <source>
        <dbReference type="ARBA" id="ARBA00022679"/>
    </source>
</evidence>
<evidence type="ECO:0000256" key="5">
    <source>
        <dbReference type="ARBA" id="ARBA00022475"/>
    </source>
</evidence>
<dbReference type="AlphaFoldDB" id="A0A9E8ZDW3"/>
<dbReference type="Pfam" id="PF00072">
    <property type="entry name" value="Response_reg"/>
    <property type="match status" value="1"/>
</dbReference>
<evidence type="ECO:0000256" key="9">
    <source>
        <dbReference type="ARBA" id="ARBA00022777"/>
    </source>
</evidence>
<evidence type="ECO:0000256" key="12">
    <source>
        <dbReference type="ARBA" id="ARBA00023136"/>
    </source>
</evidence>
<keyword evidence="14" id="KW-0175">Coiled coil</keyword>
<evidence type="ECO:0000256" key="14">
    <source>
        <dbReference type="SAM" id="Coils"/>
    </source>
</evidence>
<dbReference type="InterPro" id="IPR016132">
    <property type="entry name" value="Phyto_chromo_attachment"/>
</dbReference>
<keyword evidence="7" id="KW-0808">Transferase</keyword>
<dbReference type="RefSeq" id="WP_268611514.1">
    <property type="nucleotide sequence ID" value="NZ_CP113797.1"/>
</dbReference>
<dbReference type="Pfam" id="PF02518">
    <property type="entry name" value="HATPase_c"/>
    <property type="match status" value="1"/>
</dbReference>
<dbReference type="GO" id="GO:0005886">
    <property type="term" value="C:plasma membrane"/>
    <property type="evidence" value="ECO:0007669"/>
    <property type="project" value="UniProtKB-SubCell"/>
</dbReference>
<keyword evidence="12" id="KW-0472">Membrane</keyword>
<evidence type="ECO:0000256" key="10">
    <source>
        <dbReference type="ARBA" id="ARBA00022840"/>
    </source>
</evidence>
<evidence type="ECO:0000256" key="2">
    <source>
        <dbReference type="ARBA" id="ARBA00004236"/>
    </source>
</evidence>
<keyword evidence="20" id="KW-1185">Reference proteome</keyword>
<evidence type="ECO:0000259" key="18">
    <source>
        <dbReference type="PROSITE" id="PS50110"/>
    </source>
</evidence>
<dbReference type="GO" id="GO:0000155">
    <property type="term" value="F:phosphorelay sensor kinase activity"/>
    <property type="evidence" value="ECO:0007669"/>
    <property type="project" value="InterPro"/>
</dbReference>
<evidence type="ECO:0000256" key="6">
    <source>
        <dbReference type="ARBA" id="ARBA00022553"/>
    </source>
</evidence>
<dbReference type="Gene3D" id="3.40.50.2300">
    <property type="match status" value="1"/>
</dbReference>
<protein>
    <recommendedName>
        <fullName evidence="4">histidine kinase</fullName>
        <ecNumber evidence="4">2.7.13.3</ecNumber>
    </recommendedName>
</protein>
<dbReference type="PRINTS" id="PR00344">
    <property type="entry name" value="BCTRLSENSOR"/>
</dbReference>
<dbReference type="InterPro" id="IPR029016">
    <property type="entry name" value="GAF-like_dom_sf"/>
</dbReference>
<feature type="region of interest" description="Disordered" evidence="15">
    <location>
        <begin position="93"/>
        <end position="119"/>
    </location>
</feature>
<evidence type="ECO:0000313" key="20">
    <source>
        <dbReference type="Proteomes" id="UP001163152"/>
    </source>
</evidence>
<gene>
    <name evidence="19" type="ORF">OXH18_05930</name>
</gene>
<evidence type="ECO:0000256" key="11">
    <source>
        <dbReference type="ARBA" id="ARBA00023012"/>
    </source>
</evidence>
<dbReference type="InterPro" id="IPR003594">
    <property type="entry name" value="HATPase_dom"/>
</dbReference>
<dbReference type="SUPFAM" id="SSF55781">
    <property type="entry name" value="GAF domain-like"/>
    <property type="match status" value="1"/>
</dbReference>
<feature type="region of interest" description="Disordered" evidence="15">
    <location>
        <begin position="1"/>
        <end position="26"/>
    </location>
</feature>
<evidence type="ECO:0000313" key="19">
    <source>
        <dbReference type="EMBL" id="WAL61525.1"/>
    </source>
</evidence>
<dbReference type="Gene3D" id="1.10.287.130">
    <property type="match status" value="1"/>
</dbReference>
<dbReference type="PANTHER" id="PTHR43047:SF63">
    <property type="entry name" value="HISTIDINE KINASE"/>
    <property type="match status" value="1"/>
</dbReference>
<dbReference type="SUPFAM" id="SSF52172">
    <property type="entry name" value="CheY-like"/>
    <property type="match status" value="1"/>
</dbReference>
<proteinExistence type="inferred from homology"/>
<dbReference type="Pfam" id="PF01590">
    <property type="entry name" value="GAF"/>
    <property type="match status" value="1"/>
</dbReference>
<dbReference type="InterPro" id="IPR011006">
    <property type="entry name" value="CheY-like_superfamily"/>
</dbReference>
<name>A0A9E8ZDW3_9CYAN</name>
<feature type="domain" description="Histidine kinase" evidence="17">
    <location>
        <begin position="441"/>
        <end position="662"/>
    </location>
</feature>
<dbReference type="GO" id="GO:0009927">
    <property type="term" value="F:histidine phosphotransfer kinase activity"/>
    <property type="evidence" value="ECO:0007669"/>
    <property type="project" value="TreeGrafter"/>
</dbReference>
<sequence>MISFENAQGSMGGTMHILEPPSDQPLSPKHAFQIRALLQEIAQEIGARVLTEDLLPLTASTVATNLGADQFDQFIVVASKSFSAMLQSRFLASEPSEPTSQSTSRTKATRSTGETPQPSCPTCRIRLSFDASEITDFLDRLCALSFSTSALCQAIEQARAVLCPSNDPQWQNQFTLRLIARLTQTAPGTTPEASSTLQSLPIGTVLQQQIQQERLLNQVTTQIRQSLELPVILQTAVEQVRQVLRVDRLVIYRFASDQSSTDLFQDIMSAGVTTEDNRLDQGRVIYEARVSPEIPSVLNFSEAHCFARSNQPGLSSDRKRAIVIEDVHAKYAAIPCLLNFLEQARIRSKLVVPILIRDHLWGLLIAHQCDHPRRWQDSEQRFLHQIAEHLAIAISQAQLYAELQQQKRTLEQRVIKRTQELHDVMQSAQSANRAKSEFLAAVSHELRTPLTCIIGMSATLQRWTHGILNERQQHFLQTIHDSGEYLLALINDILDLSQVEAGKMLLSLSEFSLSRLSQQSLKAFEGQATLNEVALEVDLRIPPQYDRFVADPRRLQQILFNLLDNAIKFTPAGGQVTLRVFAEENLATFQVKDQGIGIPEEQLPLLFQKFRQLNAGYQRQYRGTGLGLALTKQLVELHGGWIDVESTVGIGSVFTVRLPIQVLPGKGSALKTRSASIANPARGRIVLIEHDEDNADLVCDVLTAAGYQIVWMLEGSTVINQIEVLQPIAVIMNFQLPDIDGQHLIQQLRQNPMTKHLKIIVLTPIELEQQEVEPIVGVDGCLTQPLRPNLLLQTVMLLTDLKSPSPTLGEGLE</sequence>
<dbReference type="InterPro" id="IPR036890">
    <property type="entry name" value="HATPase_C_sf"/>
</dbReference>
<comment type="catalytic activity">
    <reaction evidence="1">
        <text>ATP + protein L-histidine = ADP + protein N-phospho-L-histidine.</text>
        <dbReference type="EC" id="2.7.13.3"/>
    </reaction>
</comment>
<dbReference type="Pfam" id="PF00512">
    <property type="entry name" value="HisKA"/>
    <property type="match status" value="1"/>
</dbReference>
<dbReference type="PROSITE" id="PS50110">
    <property type="entry name" value="RESPONSE_REGULATORY"/>
    <property type="match status" value="1"/>
</dbReference>
<feature type="compositionally biased region" description="Polar residues" evidence="15">
    <location>
        <begin position="105"/>
        <end position="117"/>
    </location>
</feature>
<dbReference type="InterPro" id="IPR036097">
    <property type="entry name" value="HisK_dim/P_sf"/>
</dbReference>
<dbReference type="FunFam" id="3.30.565.10:FF:000023">
    <property type="entry name" value="PAS domain-containing sensor histidine kinase"/>
    <property type="match status" value="1"/>
</dbReference>